<comment type="caution">
    <text evidence="2">The sequence shown here is derived from an EMBL/GenBank/DDBJ whole genome shotgun (WGS) entry which is preliminary data.</text>
</comment>
<keyword evidence="1" id="KW-0472">Membrane</keyword>
<organism evidence="2 3">
    <name type="scientific">Candidatus Cryosericum odellii</name>
    <dbReference type="NCBI Taxonomy" id="2290917"/>
    <lineage>
        <taxon>Bacteria</taxon>
        <taxon>Pseudomonadati</taxon>
        <taxon>Caldisericota/Cryosericota group</taxon>
        <taxon>Candidatus Cryosericota</taxon>
        <taxon>Candidatus Cryosericia</taxon>
        <taxon>Candidatus Cryosericales</taxon>
        <taxon>Candidatus Cryosericaceae</taxon>
        <taxon>Candidatus Cryosericum</taxon>
    </lineage>
</organism>
<dbReference type="AlphaFoldDB" id="A0A398DG35"/>
<proteinExistence type="predicted"/>
<evidence type="ECO:0008006" key="4">
    <source>
        <dbReference type="Google" id="ProtNLM"/>
    </source>
</evidence>
<reference evidence="2 3" key="1">
    <citation type="submission" date="2018-09" db="EMBL/GenBank/DDBJ databases">
        <title>Discovery and Ecogenomic Context for Candidatus Cryosericales, a Global Caldiserica Order Active in Thawing Permafrost.</title>
        <authorList>
            <person name="Martinez M.A."/>
            <person name="Woodcroft B.J."/>
            <person name="Ignacio Espinoza J.C."/>
            <person name="Zayed A."/>
            <person name="Singleton C.M."/>
            <person name="Boyd J."/>
            <person name="Li Y.-F."/>
            <person name="Purvine S."/>
            <person name="Maughan H."/>
            <person name="Hodgkins S.B."/>
            <person name="Anderson D."/>
            <person name="Sederholm M."/>
            <person name="Temperton B."/>
            <person name="Saleska S.R."/>
            <person name="Tyson G.W."/>
            <person name="Rich V.I."/>
        </authorList>
    </citation>
    <scope>NUCLEOTIDE SEQUENCE [LARGE SCALE GENOMIC DNA]</scope>
    <source>
        <strain evidence="2 3">SMC5</strain>
    </source>
</reference>
<dbReference type="EMBL" id="QXIU01000120">
    <property type="protein sequence ID" value="RIE11268.1"/>
    <property type="molecule type" value="Genomic_DNA"/>
</dbReference>
<evidence type="ECO:0000256" key="1">
    <source>
        <dbReference type="SAM" id="Phobius"/>
    </source>
</evidence>
<dbReference type="RefSeq" id="WP_119119861.1">
    <property type="nucleotide sequence ID" value="NZ_QXIU01000120.1"/>
</dbReference>
<evidence type="ECO:0000313" key="3">
    <source>
        <dbReference type="Proteomes" id="UP000266489"/>
    </source>
</evidence>
<keyword evidence="1" id="KW-0812">Transmembrane</keyword>
<keyword evidence="1" id="KW-1133">Transmembrane helix</keyword>
<dbReference type="OrthoDB" id="9933929at2"/>
<accession>A0A398DG35</accession>
<evidence type="ECO:0000313" key="2">
    <source>
        <dbReference type="EMBL" id="RIE11268.1"/>
    </source>
</evidence>
<gene>
    <name evidence="2" type="ORF">SMC5_05090</name>
</gene>
<feature type="transmembrane region" description="Helical" evidence="1">
    <location>
        <begin position="6"/>
        <end position="27"/>
    </location>
</feature>
<name>A0A398DG35_9BACT</name>
<protein>
    <recommendedName>
        <fullName evidence="4">DUF948 domain-containing protein</fullName>
    </recommendedName>
</protein>
<sequence>MDPLWVLVILIGGASLCVAGTFIFIAVKIASVARQVVPKVTEMQEQLTAAGVEIAKVSEAVQSAEAQFNHLADKAAIASSRVAKVVNVVPRVMHVVRDADIKAEATVRAVGIVAARAIKDVRERSSSSQEVTLK</sequence>
<dbReference type="Proteomes" id="UP000266489">
    <property type="component" value="Unassembled WGS sequence"/>
</dbReference>